<comment type="cofactor">
    <cofactor evidence="2">
        <name>[4Fe-4S] cluster</name>
        <dbReference type="ChEBI" id="CHEBI:49883"/>
    </cofactor>
</comment>
<evidence type="ECO:0000256" key="5">
    <source>
        <dbReference type="ARBA" id="ARBA00022643"/>
    </source>
</evidence>
<dbReference type="InterPro" id="IPR051793">
    <property type="entry name" value="NADH:flavin_oxidoreductase"/>
</dbReference>
<dbReference type="Pfam" id="PF13450">
    <property type="entry name" value="NAD_binding_8"/>
    <property type="match status" value="1"/>
</dbReference>
<dbReference type="CDD" id="cd04734">
    <property type="entry name" value="OYE_like_3_FMN"/>
    <property type="match status" value="1"/>
</dbReference>
<dbReference type="PRINTS" id="PR00420">
    <property type="entry name" value="RNGMNOXGNASE"/>
</dbReference>
<dbReference type="Gene3D" id="3.40.50.720">
    <property type="entry name" value="NAD(P)-binding Rossmann-like Domain"/>
    <property type="match status" value="1"/>
</dbReference>
<dbReference type="InterPro" id="IPR001155">
    <property type="entry name" value="OxRdtase_FMN_N"/>
</dbReference>
<evidence type="ECO:0000256" key="8">
    <source>
        <dbReference type="ARBA" id="ARBA00023004"/>
    </source>
</evidence>
<keyword evidence="8" id="KW-0408">Iron</keyword>
<keyword evidence="7" id="KW-0560">Oxidoreductase</keyword>
<proteinExistence type="inferred from homology"/>
<keyword evidence="5" id="KW-0288">FMN</keyword>
<reference evidence="12" key="1">
    <citation type="submission" date="2023-07" db="EMBL/GenBank/DDBJ databases">
        <title>Genome sequencing of Purple Non-Sulfur Bacteria from various extreme environments.</title>
        <authorList>
            <person name="Mayer M."/>
        </authorList>
    </citation>
    <scope>NUCLEOTIDE SEQUENCE [LARGE SCALE GENOMIC DNA]</scope>
    <source>
        <strain evidence="12">DSM 17935</strain>
    </source>
</reference>
<dbReference type="Gene3D" id="3.20.20.70">
    <property type="entry name" value="Aldolase class I"/>
    <property type="match status" value="1"/>
</dbReference>
<comment type="similarity">
    <text evidence="3">In the N-terminal section; belongs to the NADH:flavin oxidoreductase/NADH oxidase family.</text>
</comment>
<dbReference type="RefSeq" id="WP_264600333.1">
    <property type="nucleotide sequence ID" value="NZ_JAOQNS010000002.1"/>
</dbReference>
<evidence type="ECO:0000256" key="6">
    <source>
        <dbReference type="ARBA" id="ARBA00022723"/>
    </source>
</evidence>
<gene>
    <name evidence="11" type="ORF">M2319_000994</name>
</gene>
<evidence type="ECO:0000313" key="11">
    <source>
        <dbReference type="EMBL" id="MCW2306675.1"/>
    </source>
</evidence>
<protein>
    <submittedName>
        <fullName evidence="11">2,4-dienoyl-CoA reductase-like NADH-dependent reductase (Old Yellow Enzyme family)</fullName>
    </submittedName>
</protein>
<comment type="caution">
    <text evidence="11">The sequence shown here is derived from an EMBL/GenBank/DDBJ whole genome shotgun (WGS) entry which is preliminary data.</text>
</comment>
<evidence type="ECO:0000256" key="2">
    <source>
        <dbReference type="ARBA" id="ARBA00001966"/>
    </source>
</evidence>
<evidence type="ECO:0000256" key="1">
    <source>
        <dbReference type="ARBA" id="ARBA00001917"/>
    </source>
</evidence>
<evidence type="ECO:0000256" key="7">
    <source>
        <dbReference type="ARBA" id="ARBA00023002"/>
    </source>
</evidence>
<keyword evidence="12" id="KW-1185">Reference proteome</keyword>
<keyword evidence="9" id="KW-0411">Iron-sulfur</keyword>
<comment type="cofactor">
    <cofactor evidence="1">
        <name>FMN</name>
        <dbReference type="ChEBI" id="CHEBI:58210"/>
    </cofactor>
</comment>
<dbReference type="EMBL" id="JAOQNS010000002">
    <property type="protein sequence ID" value="MCW2306675.1"/>
    <property type="molecule type" value="Genomic_DNA"/>
</dbReference>
<sequence>MNDQSLVRSRDPLLQPLAIKKLTLRNRIMSTSHACGLDKDNFPQEAYQAYHEEKAKGGIALSMFGGSSNVDIDSPDIFRQLNVGTDAIIPHLQRFSERMHAEGAALMCQITHLGRRGDPYAQDWLPAIAPSPIRETLHRAIPREMDEDDIARIVKAYGQAARRCEEGGLDGIETLSGGHIIGQFLSTKTNHRTDRFGGSLENRIRFALMVHEEIRRNVSDDFIVGMRFVVDEGIDGELSPEDCIEAARILQSEGAVDFFNALYGSMDTARALSEETFPGMGTPAAPWVGAVGRFKREVNLPVFHAAKLSDLASARFAVSEGHVDMAGLTRPQIADPHMTAKLLRGEEDRIRPCVGAGHCQSPHRPKCLHNAATGRETTLSHDIARADTPRRAVIVGAGPGGLEAARILALRGHEVRIFEAAAQPGGQLLLAANGWRRDMIGIVEWRLAELDRLGVTVECNKFVEAADVLAESPDLVILATGGVPQTEFGSGAHLVHSAWDVVGRQVRPQGDVLVWDGTGRHPALMAAHMAGADGANVQLTTIDANVAQDLVYPEIVRWQKEFALSGLRAEGHLRLTEVRRTGNRLEAVLLNELTHKTDTRLVDQVVVDMGTIPMDDLFEELREHSGNRGITDIHALKEVRPQPCATDGFELHRIGDAQASRNVHAAIYDALRLCSVS</sequence>
<dbReference type="InterPro" id="IPR036188">
    <property type="entry name" value="FAD/NAD-bd_sf"/>
</dbReference>
<evidence type="ECO:0000313" key="12">
    <source>
        <dbReference type="Proteomes" id="UP001209755"/>
    </source>
</evidence>
<dbReference type="InterPro" id="IPR013785">
    <property type="entry name" value="Aldolase_TIM"/>
</dbReference>
<feature type="domain" description="NADH:flavin oxidoreductase/NADH oxidase N-terminal" evidence="10">
    <location>
        <begin position="13"/>
        <end position="346"/>
    </location>
</feature>
<dbReference type="SUPFAM" id="SSF51905">
    <property type="entry name" value="FAD/NAD(P)-binding domain"/>
    <property type="match status" value="1"/>
</dbReference>
<dbReference type="PANTHER" id="PTHR42917">
    <property type="entry name" value="2,4-DIENOYL-COA REDUCTASE"/>
    <property type="match status" value="1"/>
</dbReference>
<dbReference type="SUPFAM" id="SSF51395">
    <property type="entry name" value="FMN-linked oxidoreductases"/>
    <property type="match status" value="1"/>
</dbReference>
<dbReference type="Proteomes" id="UP001209755">
    <property type="component" value="Unassembled WGS sequence"/>
</dbReference>
<dbReference type="Pfam" id="PF00724">
    <property type="entry name" value="Oxidored_FMN"/>
    <property type="match status" value="1"/>
</dbReference>
<evidence type="ECO:0000256" key="4">
    <source>
        <dbReference type="ARBA" id="ARBA00022630"/>
    </source>
</evidence>
<keyword evidence="4" id="KW-0285">Flavoprotein</keyword>
<dbReference type="PANTHER" id="PTHR42917:SF2">
    <property type="entry name" value="2,4-DIENOYL-COA REDUCTASE [(2E)-ENOYL-COA-PRODUCING]"/>
    <property type="match status" value="1"/>
</dbReference>
<keyword evidence="6" id="KW-0479">Metal-binding</keyword>
<evidence type="ECO:0000256" key="3">
    <source>
        <dbReference type="ARBA" id="ARBA00011048"/>
    </source>
</evidence>
<accession>A0ABT3H8E6</accession>
<name>A0ABT3H8E6_9HYPH</name>
<dbReference type="Gene3D" id="3.50.50.60">
    <property type="entry name" value="FAD/NAD(P)-binding domain"/>
    <property type="match status" value="1"/>
</dbReference>
<organism evidence="11 12">
    <name type="scientific">Rhodobium gokarnense</name>
    <dbReference type="NCBI Taxonomy" id="364296"/>
    <lineage>
        <taxon>Bacteria</taxon>
        <taxon>Pseudomonadati</taxon>
        <taxon>Pseudomonadota</taxon>
        <taxon>Alphaproteobacteria</taxon>
        <taxon>Hyphomicrobiales</taxon>
        <taxon>Rhodobiaceae</taxon>
        <taxon>Rhodobium</taxon>
    </lineage>
</organism>
<evidence type="ECO:0000256" key="9">
    <source>
        <dbReference type="ARBA" id="ARBA00023014"/>
    </source>
</evidence>
<evidence type="ECO:0000259" key="10">
    <source>
        <dbReference type="Pfam" id="PF00724"/>
    </source>
</evidence>